<dbReference type="EMBL" id="AFWT01000040">
    <property type="protein sequence ID" value="EGV28348.1"/>
    <property type="molecule type" value="Genomic_DNA"/>
</dbReference>
<keyword evidence="2" id="KW-1185">Reference proteome</keyword>
<reference evidence="1 2" key="1">
    <citation type="submission" date="2011-06" db="EMBL/GenBank/DDBJ databases">
        <title>The draft genome of Thiorhodococcus drewsii AZ1.</title>
        <authorList>
            <consortium name="US DOE Joint Genome Institute (JGI-PGF)"/>
            <person name="Lucas S."/>
            <person name="Han J."/>
            <person name="Lapidus A."/>
            <person name="Cheng J.-F."/>
            <person name="Goodwin L."/>
            <person name="Pitluck S."/>
            <person name="Peters L."/>
            <person name="Land M.L."/>
            <person name="Hauser L."/>
            <person name="Vogl K."/>
            <person name="Liu Z."/>
            <person name="Imhoff J."/>
            <person name="Thiel V."/>
            <person name="Frigaard N.-U."/>
            <person name="Bryant D.A."/>
            <person name="Woyke T.J."/>
        </authorList>
    </citation>
    <scope>NUCLEOTIDE SEQUENCE [LARGE SCALE GENOMIC DNA]</scope>
    <source>
        <strain evidence="1 2">AZ1</strain>
    </source>
</reference>
<accession>G2E6E8</accession>
<comment type="caution">
    <text evidence="1">The sequence shown here is derived from an EMBL/GenBank/DDBJ whole genome shotgun (WGS) entry which is preliminary data.</text>
</comment>
<sequence length="77" mass="8371">MTQPRPPADRAPTTACPDLRSTCQTYRVESEPKTSVRSMHEDVAVWEGCGSCGAEPYWIEIGAGMELAPDGADEDSR</sequence>
<protein>
    <submittedName>
        <fullName evidence="1">Uncharacterized protein</fullName>
    </submittedName>
</protein>
<evidence type="ECO:0000313" key="2">
    <source>
        <dbReference type="Proteomes" id="UP000004200"/>
    </source>
</evidence>
<dbReference type="Proteomes" id="UP000004200">
    <property type="component" value="Unassembled WGS sequence"/>
</dbReference>
<name>G2E6E8_9GAMM</name>
<gene>
    <name evidence="1" type="ORF">ThidrDRAFT_3881</name>
</gene>
<proteinExistence type="predicted"/>
<dbReference type="AlphaFoldDB" id="G2E6E8"/>
<dbReference type="eggNOG" id="ENOG502ZW4H">
    <property type="taxonomic scope" value="Bacteria"/>
</dbReference>
<evidence type="ECO:0000313" key="1">
    <source>
        <dbReference type="EMBL" id="EGV28348.1"/>
    </source>
</evidence>
<organism evidence="1 2">
    <name type="scientific">Thiorhodococcus drewsii AZ1</name>
    <dbReference type="NCBI Taxonomy" id="765913"/>
    <lineage>
        <taxon>Bacteria</taxon>
        <taxon>Pseudomonadati</taxon>
        <taxon>Pseudomonadota</taxon>
        <taxon>Gammaproteobacteria</taxon>
        <taxon>Chromatiales</taxon>
        <taxon>Chromatiaceae</taxon>
        <taxon>Thiorhodococcus</taxon>
    </lineage>
</organism>